<gene>
    <name evidence="2" type="ORF">SKAU_G00309460</name>
</gene>
<evidence type="ECO:0000313" key="3">
    <source>
        <dbReference type="Proteomes" id="UP001152622"/>
    </source>
</evidence>
<evidence type="ECO:0000256" key="1">
    <source>
        <dbReference type="SAM" id="MobiDB-lite"/>
    </source>
</evidence>
<dbReference type="AlphaFoldDB" id="A0A9Q1IL40"/>
<dbReference type="EMBL" id="JAINUF010000013">
    <property type="protein sequence ID" value="KAJ8343617.1"/>
    <property type="molecule type" value="Genomic_DNA"/>
</dbReference>
<reference evidence="2" key="1">
    <citation type="journal article" date="2023" name="Science">
        <title>Genome structures resolve the early diversification of teleost fishes.</title>
        <authorList>
            <person name="Parey E."/>
            <person name="Louis A."/>
            <person name="Montfort J."/>
            <person name="Bouchez O."/>
            <person name="Roques C."/>
            <person name="Iampietro C."/>
            <person name="Lluch J."/>
            <person name="Castinel A."/>
            <person name="Donnadieu C."/>
            <person name="Desvignes T."/>
            <person name="Floi Bucao C."/>
            <person name="Jouanno E."/>
            <person name="Wen M."/>
            <person name="Mejri S."/>
            <person name="Dirks R."/>
            <person name="Jansen H."/>
            <person name="Henkel C."/>
            <person name="Chen W.J."/>
            <person name="Zahm M."/>
            <person name="Cabau C."/>
            <person name="Klopp C."/>
            <person name="Thompson A.W."/>
            <person name="Robinson-Rechavi M."/>
            <person name="Braasch I."/>
            <person name="Lecointre G."/>
            <person name="Bobe J."/>
            <person name="Postlethwait J.H."/>
            <person name="Berthelot C."/>
            <person name="Roest Crollius H."/>
            <person name="Guiguen Y."/>
        </authorList>
    </citation>
    <scope>NUCLEOTIDE SEQUENCE</scope>
    <source>
        <strain evidence="2">WJC10195</strain>
    </source>
</reference>
<organism evidence="2 3">
    <name type="scientific">Synaphobranchus kaupii</name>
    <name type="common">Kaup's arrowtooth eel</name>
    <dbReference type="NCBI Taxonomy" id="118154"/>
    <lineage>
        <taxon>Eukaryota</taxon>
        <taxon>Metazoa</taxon>
        <taxon>Chordata</taxon>
        <taxon>Craniata</taxon>
        <taxon>Vertebrata</taxon>
        <taxon>Euteleostomi</taxon>
        <taxon>Actinopterygii</taxon>
        <taxon>Neopterygii</taxon>
        <taxon>Teleostei</taxon>
        <taxon>Anguilliformes</taxon>
        <taxon>Synaphobranchidae</taxon>
        <taxon>Synaphobranchus</taxon>
    </lineage>
</organism>
<dbReference type="Proteomes" id="UP001152622">
    <property type="component" value="Chromosome 13"/>
</dbReference>
<feature type="region of interest" description="Disordered" evidence="1">
    <location>
        <begin position="1"/>
        <end position="54"/>
    </location>
</feature>
<feature type="compositionally biased region" description="Polar residues" evidence="1">
    <location>
        <begin position="44"/>
        <end position="54"/>
    </location>
</feature>
<comment type="caution">
    <text evidence="2">The sequence shown here is derived from an EMBL/GenBank/DDBJ whole genome shotgun (WGS) entry which is preliminary data.</text>
</comment>
<keyword evidence="3" id="KW-1185">Reference proteome</keyword>
<sequence>MRPADRAVHHPPCSPLHTRPRPSSGHRGAARTVVSAAVPPRSSPTPDASASTLSTRCQPIRLLRVQRIIASILMCGAVKDPAPAKTL</sequence>
<name>A0A9Q1IL40_SYNKA</name>
<accession>A0A9Q1IL40</accession>
<evidence type="ECO:0000313" key="2">
    <source>
        <dbReference type="EMBL" id="KAJ8343617.1"/>
    </source>
</evidence>
<proteinExistence type="predicted"/>
<protein>
    <submittedName>
        <fullName evidence="2">Uncharacterized protein</fullName>
    </submittedName>
</protein>